<name>A0A516G678_9MICO</name>
<feature type="domain" description="HNH nuclease" evidence="1">
    <location>
        <begin position="501"/>
        <end position="553"/>
    </location>
</feature>
<organism evidence="2 3">
    <name type="scientific">Ornithinimicrobium ciconiae</name>
    <dbReference type="NCBI Taxonomy" id="2594265"/>
    <lineage>
        <taxon>Bacteria</taxon>
        <taxon>Bacillati</taxon>
        <taxon>Actinomycetota</taxon>
        <taxon>Actinomycetes</taxon>
        <taxon>Micrococcales</taxon>
        <taxon>Ornithinimicrobiaceae</taxon>
        <taxon>Ornithinimicrobium</taxon>
    </lineage>
</organism>
<reference evidence="2 3" key="1">
    <citation type="submission" date="2019-07" db="EMBL/GenBank/DDBJ databases">
        <title>complete genome sequencing of Ornithinimicrobium sp. H23M54.</title>
        <authorList>
            <person name="Bae J.-W."/>
            <person name="Lee S.-Y."/>
        </authorList>
    </citation>
    <scope>NUCLEOTIDE SEQUENCE [LARGE SCALE GENOMIC DNA]</scope>
    <source>
        <strain evidence="2 3">H23M54</strain>
    </source>
</reference>
<evidence type="ECO:0000259" key="1">
    <source>
        <dbReference type="SMART" id="SM00507"/>
    </source>
</evidence>
<dbReference type="CDD" id="cd00085">
    <property type="entry name" value="HNHc"/>
    <property type="match status" value="1"/>
</dbReference>
<protein>
    <submittedName>
        <fullName evidence="2">DUF222 domain-containing protein</fullName>
    </submittedName>
</protein>
<dbReference type="InterPro" id="IPR003615">
    <property type="entry name" value="HNH_nuc"/>
</dbReference>
<gene>
    <name evidence="2" type="ORF">FNH13_00690</name>
</gene>
<evidence type="ECO:0000313" key="3">
    <source>
        <dbReference type="Proteomes" id="UP000315395"/>
    </source>
</evidence>
<dbReference type="InterPro" id="IPR003870">
    <property type="entry name" value="DUF222"/>
</dbReference>
<dbReference type="EMBL" id="CP041616">
    <property type="protein sequence ID" value="QDO87017.1"/>
    <property type="molecule type" value="Genomic_DNA"/>
</dbReference>
<accession>A0A516G678</accession>
<dbReference type="AlphaFoldDB" id="A0A516G678"/>
<keyword evidence="3" id="KW-1185">Reference proteome</keyword>
<sequence>MRSDTAAQSSPPQARVRSVVDLGSGGLVATLHQLNERAPSDTTPSQQVAQDFCVLGLRLSVMISTLVRMKGRGAGARVGESVLLGQRRVPDWRTFDLDCVSGSGDVVLGAVGPGESLEELAAARAWEGQFWTELGAVSDTEGAEYAALVAEVEEALAGMGQEADPAQDLAGGLEVAGRGLARAGQVGAEGLVAVFESELVAGLEAAGRVRNQVIGQVVALARECWERGLHNQVGMSLPTWLRVRCQWLSKQEACQILDVVRAGECDWGSALALAVVQGRTGVDRGALVARTMRRLVPCLSAEQAQDYAGIATDAAIDPQISDADLQVVCKKLLIDLLDEKPREETKDTAQALRTVSRRALGRGMTRFTVDAPEVEAALIDGVLNGPLAAPVPDKAALDDGGGLDLRSPGQRKFDALLMVLNRGMSNPGAPPSSGRASVMVTVKADPDTGKPAGAALSNTGAVLDAAQAGRLACIGDLTPIVLGEHGEPLRLGRTVRLATPGQFKALMVRDRHCTYPGCDVPGTWCDAHHIIWWCRGGGTDIAFLVLLCPRHHTLVHDKDLIATIAGSIVTWHV</sequence>
<dbReference type="KEGG" id="orz:FNH13_00690"/>
<dbReference type="Gene3D" id="1.10.30.50">
    <property type="match status" value="1"/>
</dbReference>
<dbReference type="Pfam" id="PF02720">
    <property type="entry name" value="DUF222"/>
    <property type="match status" value="1"/>
</dbReference>
<dbReference type="OrthoDB" id="5177627at2"/>
<dbReference type="Proteomes" id="UP000315395">
    <property type="component" value="Chromosome"/>
</dbReference>
<proteinExistence type="predicted"/>
<dbReference type="SMART" id="SM00507">
    <property type="entry name" value="HNHc"/>
    <property type="match status" value="1"/>
</dbReference>
<evidence type="ECO:0000313" key="2">
    <source>
        <dbReference type="EMBL" id="QDO87017.1"/>
    </source>
</evidence>